<keyword evidence="4" id="KW-1185">Reference proteome</keyword>
<dbReference type="RefSeq" id="WP_145214961.1">
    <property type="nucleotide sequence ID" value="NZ_CP036432.1"/>
</dbReference>
<evidence type="ECO:0000313" key="4">
    <source>
        <dbReference type="Proteomes" id="UP000318081"/>
    </source>
</evidence>
<evidence type="ECO:0000256" key="1">
    <source>
        <dbReference type="SAM" id="Coils"/>
    </source>
</evidence>
<dbReference type="InterPro" id="IPR046537">
    <property type="entry name" value="DUF6602"/>
</dbReference>
<dbReference type="CDD" id="cd21411">
    <property type="entry name" value="NucC"/>
    <property type="match status" value="1"/>
</dbReference>
<sequence length="247" mass="27923">MSEVNKVDLAGLFKSRQKATEAAQELNREYAIHQGTKGEATESSWIDLLQEYLPNRYAIERAMVVDSNGEASQQIDIVIFDRQYTPFVINFGGIVYIPAESVYAVFEVKQDISKDHVEYTSEKVQSVRRLLRTSAMITDHTGQARQKQLFEIPAGILTLSSSWTPGLGDSFEEAIQNSWTTEHGKIHLGCVLSEGGFRVVKESEKLTIEKSDREASLMYFLMSLFKTLQPLGTVPAVDMNEYLKWIE</sequence>
<evidence type="ECO:0000259" key="2">
    <source>
        <dbReference type="Pfam" id="PF20247"/>
    </source>
</evidence>
<dbReference type="Proteomes" id="UP000318081">
    <property type="component" value="Chromosome"/>
</dbReference>
<protein>
    <recommendedName>
        <fullName evidence="2">DUF6602 domain-containing protein</fullName>
    </recommendedName>
</protein>
<dbReference type="Pfam" id="PF20247">
    <property type="entry name" value="DUF6602"/>
    <property type="match status" value="1"/>
</dbReference>
<evidence type="ECO:0000313" key="3">
    <source>
        <dbReference type="EMBL" id="QDV85398.1"/>
    </source>
</evidence>
<feature type="domain" description="DUF6602" evidence="2">
    <location>
        <begin position="28"/>
        <end position="130"/>
    </location>
</feature>
<organism evidence="3 4">
    <name type="scientific">Stieleria magnilauensis</name>
    <dbReference type="NCBI Taxonomy" id="2527963"/>
    <lineage>
        <taxon>Bacteria</taxon>
        <taxon>Pseudomonadati</taxon>
        <taxon>Planctomycetota</taxon>
        <taxon>Planctomycetia</taxon>
        <taxon>Pirellulales</taxon>
        <taxon>Pirellulaceae</taxon>
        <taxon>Stieleria</taxon>
    </lineage>
</organism>
<name>A0ABX5XTP5_9BACT</name>
<proteinExistence type="predicted"/>
<keyword evidence="1" id="KW-0175">Coiled coil</keyword>
<reference evidence="3 4" key="1">
    <citation type="submission" date="2019-02" db="EMBL/GenBank/DDBJ databases">
        <title>Deep-cultivation of Planctomycetes and their phenomic and genomic characterization uncovers novel biology.</title>
        <authorList>
            <person name="Wiegand S."/>
            <person name="Jogler M."/>
            <person name="Boedeker C."/>
            <person name="Pinto D."/>
            <person name="Vollmers J."/>
            <person name="Rivas-Marin E."/>
            <person name="Kohn T."/>
            <person name="Peeters S.H."/>
            <person name="Heuer A."/>
            <person name="Rast P."/>
            <person name="Oberbeckmann S."/>
            <person name="Bunk B."/>
            <person name="Jeske O."/>
            <person name="Meyerdierks A."/>
            <person name="Storesund J.E."/>
            <person name="Kallscheuer N."/>
            <person name="Luecker S."/>
            <person name="Lage O.M."/>
            <person name="Pohl T."/>
            <person name="Merkel B.J."/>
            <person name="Hornburger P."/>
            <person name="Mueller R.-W."/>
            <person name="Bruemmer F."/>
            <person name="Labrenz M."/>
            <person name="Spormann A.M."/>
            <person name="Op den Camp H."/>
            <person name="Overmann J."/>
            <person name="Amann R."/>
            <person name="Jetten M.S.M."/>
            <person name="Mascher T."/>
            <person name="Medema M.H."/>
            <person name="Devos D.P."/>
            <person name="Kaster A.-K."/>
            <person name="Ovreas L."/>
            <person name="Rohde M."/>
            <person name="Galperin M.Y."/>
            <person name="Jogler C."/>
        </authorList>
    </citation>
    <scope>NUCLEOTIDE SEQUENCE [LARGE SCALE GENOMIC DNA]</scope>
    <source>
        <strain evidence="3 4">TBK1r</strain>
    </source>
</reference>
<feature type="coiled-coil region" evidence="1">
    <location>
        <begin position="9"/>
        <end position="36"/>
    </location>
</feature>
<accession>A0ABX5XTP5</accession>
<dbReference type="EMBL" id="CP036432">
    <property type="protein sequence ID" value="QDV85398.1"/>
    <property type="molecule type" value="Genomic_DNA"/>
</dbReference>
<gene>
    <name evidence="3" type="ORF">TBK1r_43780</name>
</gene>